<protein>
    <submittedName>
        <fullName evidence="5">AsnC family transcriptional regulator</fullName>
    </submittedName>
</protein>
<dbReference type="InterPro" id="IPR019888">
    <property type="entry name" value="Tscrpt_reg_AsnC-like"/>
</dbReference>
<dbReference type="InterPro" id="IPR036390">
    <property type="entry name" value="WH_DNA-bd_sf"/>
</dbReference>
<dbReference type="RefSeq" id="WP_141365863.1">
    <property type="nucleotide sequence ID" value="NZ_BAAAJL010000010.1"/>
</dbReference>
<organism evidence="5 6">
    <name type="scientific">Glutamicibacter uratoxydans</name>
    <name type="common">Arthrobacter uratoxydans</name>
    <dbReference type="NCBI Taxonomy" id="43667"/>
    <lineage>
        <taxon>Bacteria</taxon>
        <taxon>Bacillati</taxon>
        <taxon>Actinomycetota</taxon>
        <taxon>Actinomycetes</taxon>
        <taxon>Micrococcales</taxon>
        <taxon>Micrococcaceae</taxon>
        <taxon>Glutamicibacter</taxon>
    </lineage>
</organism>
<name>A0A4Y4DQA0_GLUUR</name>
<dbReference type="GO" id="GO:0043565">
    <property type="term" value="F:sequence-specific DNA binding"/>
    <property type="evidence" value="ECO:0007669"/>
    <property type="project" value="InterPro"/>
</dbReference>
<dbReference type="InterPro" id="IPR000485">
    <property type="entry name" value="AsnC-type_HTH_dom"/>
</dbReference>
<evidence type="ECO:0000313" key="6">
    <source>
        <dbReference type="Proteomes" id="UP000316612"/>
    </source>
</evidence>
<dbReference type="Proteomes" id="UP000316612">
    <property type="component" value="Unassembled WGS sequence"/>
</dbReference>
<keyword evidence="3" id="KW-0804">Transcription</keyword>
<feature type="domain" description="HTH asnC-type" evidence="4">
    <location>
        <begin position="177"/>
        <end position="216"/>
    </location>
</feature>
<evidence type="ECO:0000256" key="2">
    <source>
        <dbReference type="ARBA" id="ARBA00023125"/>
    </source>
</evidence>
<dbReference type="SUPFAM" id="SSF46785">
    <property type="entry name" value="Winged helix' DNA-binding domain"/>
    <property type="match status" value="2"/>
</dbReference>
<evidence type="ECO:0000256" key="3">
    <source>
        <dbReference type="ARBA" id="ARBA00023163"/>
    </source>
</evidence>
<evidence type="ECO:0000259" key="4">
    <source>
        <dbReference type="Pfam" id="PF13404"/>
    </source>
</evidence>
<keyword evidence="1" id="KW-0805">Transcription regulation</keyword>
<dbReference type="InterPro" id="IPR036388">
    <property type="entry name" value="WH-like_DNA-bd_sf"/>
</dbReference>
<dbReference type="AlphaFoldDB" id="A0A4Y4DQA0"/>
<feature type="domain" description="HTH asnC-type" evidence="4">
    <location>
        <begin position="9"/>
        <end position="46"/>
    </location>
</feature>
<dbReference type="EMBL" id="BJNY01000016">
    <property type="protein sequence ID" value="GED07106.1"/>
    <property type="molecule type" value="Genomic_DNA"/>
</dbReference>
<dbReference type="Pfam" id="PF13404">
    <property type="entry name" value="HTH_AsnC-type"/>
    <property type="match status" value="2"/>
</dbReference>
<dbReference type="SMART" id="SM00344">
    <property type="entry name" value="HTH_ASNC"/>
    <property type="match status" value="1"/>
</dbReference>
<reference evidence="5 6" key="1">
    <citation type="submission" date="2019-06" db="EMBL/GenBank/DDBJ databases">
        <title>Whole genome shotgun sequence of Glutamicibacter uratoxydans NBRC 15515.</title>
        <authorList>
            <person name="Hosoyama A."/>
            <person name="Uohara A."/>
            <person name="Ohji S."/>
            <person name="Ichikawa N."/>
        </authorList>
    </citation>
    <scope>NUCLEOTIDE SEQUENCE [LARGE SCALE GENOMIC DNA]</scope>
    <source>
        <strain evidence="5 6">NBRC 15515</strain>
    </source>
</reference>
<gene>
    <name evidence="5" type="ORF">AUR04nite_26380</name>
</gene>
<proteinExistence type="predicted"/>
<dbReference type="PANTHER" id="PTHR30154">
    <property type="entry name" value="LEUCINE-RESPONSIVE REGULATORY PROTEIN"/>
    <property type="match status" value="1"/>
</dbReference>
<keyword evidence="2" id="KW-0238">DNA-binding</keyword>
<sequence length="335" mass="36960">MPKYSIGSELDLAIVGALEVQPRVEFTKLAQILGVSSSTVARRWDLMQSEGVAWTTVIPGARFLETGWSAFIAIECEPGQEDELAKALCAEPAFGTVALITHHRQFHVDYFAASHHAGMDALQTIFRRLPGVRSRHISPISKIYRQANEWSSGTLAAVDKQKFNESETAEIGYFQPDGLDTAIVELLFIDARQSWQHLANLLDVSAQTIQRRVHRLVASGLVAFRCDSGELTSRGLKDFNISWSVPPIDVDQVGQALANDSACRVSARTIDSSNLAATFWLRDLNASHVHEITVQKLSPQSYVQDRFIALKTLKRGGQILDDAGRRVKGLAIPLV</sequence>
<comment type="caution">
    <text evidence="5">The sequence shown here is derived from an EMBL/GenBank/DDBJ whole genome shotgun (WGS) entry which is preliminary data.</text>
</comment>
<dbReference type="GO" id="GO:0043200">
    <property type="term" value="P:response to amino acid"/>
    <property type="evidence" value="ECO:0007669"/>
    <property type="project" value="TreeGrafter"/>
</dbReference>
<dbReference type="GO" id="GO:0005829">
    <property type="term" value="C:cytosol"/>
    <property type="evidence" value="ECO:0007669"/>
    <property type="project" value="TreeGrafter"/>
</dbReference>
<accession>A0A4Y4DQA0</accession>
<keyword evidence="6" id="KW-1185">Reference proteome</keyword>
<dbReference type="Gene3D" id="1.10.10.10">
    <property type="entry name" value="Winged helix-like DNA-binding domain superfamily/Winged helix DNA-binding domain"/>
    <property type="match status" value="2"/>
</dbReference>
<evidence type="ECO:0000256" key="1">
    <source>
        <dbReference type="ARBA" id="ARBA00023015"/>
    </source>
</evidence>
<dbReference type="PANTHER" id="PTHR30154:SF34">
    <property type="entry name" value="TRANSCRIPTIONAL REGULATOR AZLB"/>
    <property type="match status" value="1"/>
</dbReference>
<dbReference type="OrthoDB" id="4050641at2"/>
<evidence type="ECO:0000313" key="5">
    <source>
        <dbReference type="EMBL" id="GED07106.1"/>
    </source>
</evidence>